<evidence type="ECO:0000256" key="1">
    <source>
        <dbReference type="PIRSR" id="PIRSR607822-1"/>
    </source>
</evidence>
<dbReference type="GO" id="GO:0046872">
    <property type="term" value="F:metal ion binding"/>
    <property type="evidence" value="ECO:0007669"/>
    <property type="project" value="UniProtKB-KW"/>
</dbReference>
<accession>A0A3N2RJA9</accession>
<evidence type="ECO:0000313" key="4">
    <source>
        <dbReference type="Proteomes" id="UP000275910"/>
    </source>
</evidence>
<dbReference type="GO" id="GO:0031179">
    <property type="term" value="P:peptide modification"/>
    <property type="evidence" value="ECO:0007669"/>
    <property type="project" value="InterPro"/>
</dbReference>
<dbReference type="SUPFAM" id="SSF158745">
    <property type="entry name" value="LanC-like"/>
    <property type="match status" value="1"/>
</dbReference>
<proteinExistence type="predicted"/>
<keyword evidence="1" id="KW-0862">Zinc</keyword>
<name>A0A3N2RJA9_LYSEN</name>
<gene>
    <name evidence="3" type="primary">lanM</name>
    <name evidence="3" type="ORF">D9T17_08495</name>
</gene>
<dbReference type="EMBL" id="RCTY01000021">
    <property type="protein sequence ID" value="ROU07560.1"/>
    <property type="molecule type" value="Genomic_DNA"/>
</dbReference>
<comment type="caution">
    <text evidence="3">The sequence shown here is derived from an EMBL/GenBank/DDBJ whole genome shotgun (WGS) entry which is preliminary data.</text>
</comment>
<feature type="binding site" evidence="1">
    <location>
        <position position="904"/>
    </location>
    <ligand>
        <name>Zn(2+)</name>
        <dbReference type="ChEBI" id="CHEBI:29105"/>
    </ligand>
</feature>
<dbReference type="InterPro" id="IPR012341">
    <property type="entry name" value="6hp_glycosidase-like_sf"/>
</dbReference>
<dbReference type="GO" id="GO:0005975">
    <property type="term" value="P:carbohydrate metabolic process"/>
    <property type="evidence" value="ECO:0007669"/>
    <property type="project" value="InterPro"/>
</dbReference>
<dbReference type="CDD" id="cd04792">
    <property type="entry name" value="LanM-like"/>
    <property type="match status" value="1"/>
</dbReference>
<evidence type="ECO:0000313" key="3">
    <source>
        <dbReference type="EMBL" id="ROU07560.1"/>
    </source>
</evidence>
<dbReference type="AlphaFoldDB" id="A0A3N2RJA9"/>
<reference evidence="3 4" key="1">
    <citation type="submission" date="2018-10" db="EMBL/GenBank/DDBJ databases">
        <title>The genome of Lysobacter enzymogenes OH11.</title>
        <authorList>
            <person name="Liu F."/>
            <person name="Zhao Y."/>
            <person name="Qian G."/>
            <person name="Chen Y."/>
            <person name="Xu H."/>
        </authorList>
    </citation>
    <scope>NUCLEOTIDE SEQUENCE [LARGE SCALE GENOMIC DNA]</scope>
    <source>
        <strain evidence="3 4">OH11</strain>
    </source>
</reference>
<dbReference type="NCBIfam" id="TIGR03897">
    <property type="entry name" value="lanti_2_LanM"/>
    <property type="match status" value="1"/>
</dbReference>
<keyword evidence="1" id="KW-0479">Metal-binding</keyword>
<feature type="binding site" evidence="1">
    <location>
        <position position="858"/>
    </location>
    <ligand>
        <name>Zn(2+)</name>
        <dbReference type="ChEBI" id="CHEBI:29105"/>
    </ligand>
</feature>
<evidence type="ECO:0000259" key="2">
    <source>
        <dbReference type="Pfam" id="PF13575"/>
    </source>
</evidence>
<dbReference type="PRINTS" id="PR01955">
    <property type="entry name" value="LANCFRANKIA"/>
</dbReference>
<sequence length="992" mass="108903">MCATTRWKPAACRGPRAGLASPDPDAELNDGLHPQPIIVSIVLNDEDLRKLDPFLGWAAPLFEPALHRVAGIYESAARRHPDKLDCQRLLPSIRSAFSTPLLLWSFRALILEIALARHRGLLRGDTPQEKFQFFIEHIQSASGRSAIERDYPLLSGDMVRITTQVERTLCLLLERITKDHASLGALVPAADGIGAWRGFETGLGDRHDDGNTVARLAFEHGSLFYKPRPLAIDTAFARCLRMLADRGIRPVQRSPLVHDKGTYGYAEHIEHVPTGDEEAAASYYCRYGGLIAIAHAIAASDLHFENVIACAGYPVIIDLETLCQPCSSRIEQGNGWAAGARSILESGLLPTRESILESVDISGLSTGAEHRLVHRILGAGSDEIRLAQVKEKPGPAQNLPVRDDGGALLPYAYADSILRGFESTYVGLLDNKDWLLAEDGPLLRFSGLKSRAVLRSTAIYGRLLDAMSHPKYLRDPHKRSEALDRLKVGHEDWPGLRGVGCSERRALERGDVPRFWIRGDSLDVEDADGRGAGGLFSSSGIREMRKRVRSLSPLDLRRQRYLLHQSLESTRLDEPAMTSRPMAARRERAAPRSFDDMALQIAEQIVALRFCDRGETRFVHLDYSCEDVPRLAQMDEALYEGLAGVLLMLSETGLRTGRSELVARSAAAMESIDRRLRRNPGVLPALGAFNGLSGWMYALLVLGLRQRRPDLVDAALAWVPTISERIAEDRAFDVISGAAGCLLVLLQLHVHRKDPALREATKCCADHLMAAARQDAFGAYWHDGSDDALDATGFAHGSAGIAVALARHAAAFDDARCLTMALSALERERVAYRRRGGSWYDLDTTNETQARKGTASWCHGASGVGLARLLWPTAYRDAAWKRDVDRCLNAVLTSMDEAAGHCLCHGSWGNLDFPLQWAVQSGDAALLARCRRLADALLIRGSDGWVCGGRTENEMPLGLMIGLSGIAYACLRAADPEQVPSILSLSVPRLFR</sequence>
<dbReference type="Pfam" id="PF05147">
    <property type="entry name" value="LANC_like"/>
    <property type="match status" value="1"/>
</dbReference>
<dbReference type="InterPro" id="IPR007822">
    <property type="entry name" value="LANC-like"/>
</dbReference>
<protein>
    <submittedName>
        <fullName evidence="3">Type 2 lantipeptide synthetase LanM</fullName>
    </submittedName>
</protein>
<dbReference type="SMART" id="SM01260">
    <property type="entry name" value="LANC_like"/>
    <property type="match status" value="1"/>
</dbReference>
<dbReference type="PIRSF" id="PIRSF037228">
    <property type="entry name" value="Lant_mod_RumM"/>
    <property type="match status" value="1"/>
</dbReference>
<organism evidence="3 4">
    <name type="scientific">Lysobacter enzymogenes</name>
    <dbReference type="NCBI Taxonomy" id="69"/>
    <lineage>
        <taxon>Bacteria</taxon>
        <taxon>Pseudomonadati</taxon>
        <taxon>Pseudomonadota</taxon>
        <taxon>Gammaproteobacteria</taxon>
        <taxon>Lysobacterales</taxon>
        <taxon>Lysobacteraceae</taxon>
        <taxon>Lysobacter</taxon>
    </lineage>
</organism>
<feature type="binding site" evidence="1">
    <location>
        <position position="905"/>
    </location>
    <ligand>
        <name>Zn(2+)</name>
        <dbReference type="ChEBI" id="CHEBI:29105"/>
    </ligand>
</feature>
<feature type="domain" description="Lantibiotic biosynthesis protein dehydration" evidence="2">
    <location>
        <begin position="151"/>
        <end position="516"/>
    </location>
</feature>
<dbReference type="Pfam" id="PF13575">
    <property type="entry name" value="DUF4135"/>
    <property type="match status" value="1"/>
</dbReference>
<dbReference type="InterPro" id="IPR025410">
    <property type="entry name" value="Lant_dehyd"/>
</dbReference>
<dbReference type="InterPro" id="IPR017146">
    <property type="entry name" value="Lanti_2_LanM"/>
</dbReference>
<dbReference type="Gene3D" id="1.50.10.10">
    <property type="match status" value="1"/>
</dbReference>
<dbReference type="Proteomes" id="UP000275910">
    <property type="component" value="Unassembled WGS sequence"/>
</dbReference>
<dbReference type="PRINTS" id="PR01950">
    <property type="entry name" value="LANCSUPER"/>
</dbReference>